<keyword evidence="2" id="KW-1185">Reference proteome</keyword>
<dbReference type="AlphaFoldDB" id="A0AAV2MKG4"/>
<reference evidence="1 2" key="1">
    <citation type="submission" date="2024-04" db="EMBL/GenBank/DDBJ databases">
        <authorList>
            <person name="Waldvogel A.-M."/>
            <person name="Schoenle A."/>
        </authorList>
    </citation>
    <scope>NUCLEOTIDE SEQUENCE [LARGE SCALE GENOMIC DNA]</scope>
</reference>
<protein>
    <submittedName>
        <fullName evidence="1">Uncharacterized protein</fullName>
    </submittedName>
</protein>
<name>A0AAV2MKG4_KNICA</name>
<sequence length="84" mass="9655">MLSGPWGTDMRAWRGRRGGLRCGGCAWTPGRYGRFTGWRTVEAVEKSGWWLARWWFGDERRARGVRGSMVGRMRRGSLLGMGYK</sequence>
<gene>
    <name evidence="1" type="ORF">KC01_LOCUS39855</name>
</gene>
<dbReference type="Proteomes" id="UP001497482">
    <property type="component" value="Chromosome 8"/>
</dbReference>
<proteinExistence type="predicted"/>
<evidence type="ECO:0000313" key="2">
    <source>
        <dbReference type="Proteomes" id="UP001497482"/>
    </source>
</evidence>
<evidence type="ECO:0000313" key="1">
    <source>
        <dbReference type="EMBL" id="CAL1613685.1"/>
    </source>
</evidence>
<dbReference type="EMBL" id="OZ035830">
    <property type="protein sequence ID" value="CAL1613685.1"/>
    <property type="molecule type" value="Genomic_DNA"/>
</dbReference>
<accession>A0AAV2MKG4</accession>
<organism evidence="1 2">
    <name type="scientific">Knipowitschia caucasica</name>
    <name type="common">Caucasian dwarf goby</name>
    <name type="synonym">Pomatoschistus caucasicus</name>
    <dbReference type="NCBI Taxonomy" id="637954"/>
    <lineage>
        <taxon>Eukaryota</taxon>
        <taxon>Metazoa</taxon>
        <taxon>Chordata</taxon>
        <taxon>Craniata</taxon>
        <taxon>Vertebrata</taxon>
        <taxon>Euteleostomi</taxon>
        <taxon>Actinopterygii</taxon>
        <taxon>Neopterygii</taxon>
        <taxon>Teleostei</taxon>
        <taxon>Neoteleostei</taxon>
        <taxon>Acanthomorphata</taxon>
        <taxon>Gobiaria</taxon>
        <taxon>Gobiiformes</taxon>
        <taxon>Gobioidei</taxon>
        <taxon>Gobiidae</taxon>
        <taxon>Gobiinae</taxon>
        <taxon>Knipowitschia</taxon>
    </lineage>
</organism>